<evidence type="ECO:0000313" key="2">
    <source>
        <dbReference type="EMBL" id="EDO41720.1"/>
    </source>
</evidence>
<evidence type="ECO:0008006" key="4">
    <source>
        <dbReference type="Google" id="ProtNLM"/>
    </source>
</evidence>
<keyword evidence="1" id="KW-0812">Transmembrane</keyword>
<dbReference type="HOGENOM" id="CLU_076143_2_0_1"/>
<gene>
    <name evidence="2" type="ORF">NEMVEDRAFT_v1g206210</name>
</gene>
<dbReference type="InParanoid" id="A7S3G4"/>
<dbReference type="EMBL" id="DS469573">
    <property type="protein sequence ID" value="EDO41720.1"/>
    <property type="molecule type" value="Genomic_DNA"/>
</dbReference>
<sequence>MAAETHYKLPGFVAFWLSLSTVIVVIDGLVVILRPRTLPGGDLNYLVKPYNLYFPVDKRYADMEDTFGVGQSWMNLVEAFLNIIALSLHLRSSTFSAIMALIVCTMTWAKTILYFLVSTELCGGAHYIAHNPWKDLILFYYLPNGIWIVVPLICMLILAQEINAVMCVYYQASGKKKI</sequence>
<name>A7S3G4_NEMVE</name>
<dbReference type="Proteomes" id="UP000001593">
    <property type="component" value="Unassembled WGS sequence"/>
</dbReference>
<feature type="transmembrane region" description="Helical" evidence="1">
    <location>
        <begin position="12"/>
        <end position="33"/>
    </location>
</feature>
<dbReference type="KEGG" id="nve:5513583"/>
<evidence type="ECO:0000313" key="3">
    <source>
        <dbReference type="Proteomes" id="UP000001593"/>
    </source>
</evidence>
<keyword evidence="3" id="KW-1185">Reference proteome</keyword>
<protein>
    <recommendedName>
        <fullName evidence="4">EXPERA domain-containing protein</fullName>
    </recommendedName>
</protein>
<keyword evidence="1" id="KW-0472">Membrane</keyword>
<feature type="transmembrane region" description="Helical" evidence="1">
    <location>
        <begin position="97"/>
        <end position="117"/>
    </location>
</feature>
<keyword evidence="1" id="KW-1133">Transmembrane helix</keyword>
<accession>A7S3G4</accession>
<evidence type="ECO:0000256" key="1">
    <source>
        <dbReference type="SAM" id="Phobius"/>
    </source>
</evidence>
<proteinExistence type="predicted"/>
<dbReference type="OrthoDB" id="60858at2759"/>
<feature type="transmembrane region" description="Helical" evidence="1">
    <location>
        <begin position="72"/>
        <end position="90"/>
    </location>
</feature>
<dbReference type="PANTHER" id="PTHR37919:SF2">
    <property type="entry name" value="EXPERA DOMAIN-CONTAINING PROTEIN"/>
    <property type="match status" value="1"/>
</dbReference>
<dbReference type="eggNOG" id="KOG4826">
    <property type="taxonomic scope" value="Eukaryota"/>
</dbReference>
<dbReference type="OMA" id="CLMTLYK"/>
<dbReference type="PhylomeDB" id="A7S3G4"/>
<dbReference type="PANTHER" id="PTHR37919">
    <property type="entry name" value="PROTEIN CBG05606"/>
    <property type="match status" value="1"/>
</dbReference>
<dbReference type="AlphaFoldDB" id="A7S3G4"/>
<organism evidence="2 3">
    <name type="scientific">Nematostella vectensis</name>
    <name type="common">Starlet sea anemone</name>
    <dbReference type="NCBI Taxonomy" id="45351"/>
    <lineage>
        <taxon>Eukaryota</taxon>
        <taxon>Metazoa</taxon>
        <taxon>Cnidaria</taxon>
        <taxon>Anthozoa</taxon>
        <taxon>Hexacorallia</taxon>
        <taxon>Actiniaria</taxon>
        <taxon>Edwardsiidae</taxon>
        <taxon>Nematostella</taxon>
    </lineage>
</organism>
<feature type="transmembrane region" description="Helical" evidence="1">
    <location>
        <begin position="137"/>
        <end position="159"/>
    </location>
</feature>
<reference evidence="2 3" key="1">
    <citation type="journal article" date="2007" name="Science">
        <title>Sea anemone genome reveals ancestral eumetazoan gene repertoire and genomic organization.</title>
        <authorList>
            <person name="Putnam N.H."/>
            <person name="Srivastava M."/>
            <person name="Hellsten U."/>
            <person name="Dirks B."/>
            <person name="Chapman J."/>
            <person name="Salamov A."/>
            <person name="Terry A."/>
            <person name="Shapiro H."/>
            <person name="Lindquist E."/>
            <person name="Kapitonov V.V."/>
            <person name="Jurka J."/>
            <person name="Genikhovich G."/>
            <person name="Grigoriev I.V."/>
            <person name="Lucas S.M."/>
            <person name="Steele R.E."/>
            <person name="Finnerty J.R."/>
            <person name="Technau U."/>
            <person name="Martindale M.Q."/>
            <person name="Rokhsar D.S."/>
        </authorList>
    </citation>
    <scope>NUCLEOTIDE SEQUENCE [LARGE SCALE GENOMIC DNA]</scope>
    <source>
        <strain evidence="3">CH2 X CH6</strain>
    </source>
</reference>
<dbReference type="STRING" id="45351.A7S3G4"/>